<evidence type="ECO:0000259" key="3">
    <source>
        <dbReference type="PROSITE" id="PS50048"/>
    </source>
</evidence>
<dbReference type="InterPro" id="IPR021858">
    <property type="entry name" value="Fun_TF"/>
</dbReference>
<dbReference type="Proteomes" id="UP000799771">
    <property type="component" value="Unassembled WGS sequence"/>
</dbReference>
<feature type="region of interest" description="Disordered" evidence="2">
    <location>
        <begin position="56"/>
        <end position="75"/>
    </location>
</feature>
<dbReference type="GO" id="GO:0008270">
    <property type="term" value="F:zinc ion binding"/>
    <property type="evidence" value="ECO:0007669"/>
    <property type="project" value="InterPro"/>
</dbReference>
<dbReference type="SMART" id="SM00066">
    <property type="entry name" value="GAL4"/>
    <property type="match status" value="1"/>
</dbReference>
<dbReference type="CDD" id="cd00067">
    <property type="entry name" value="GAL4"/>
    <property type="match status" value="1"/>
</dbReference>
<organism evidence="4 5">
    <name type="scientific">Dothidotthia symphoricarpi CBS 119687</name>
    <dbReference type="NCBI Taxonomy" id="1392245"/>
    <lineage>
        <taxon>Eukaryota</taxon>
        <taxon>Fungi</taxon>
        <taxon>Dikarya</taxon>
        <taxon>Ascomycota</taxon>
        <taxon>Pezizomycotina</taxon>
        <taxon>Dothideomycetes</taxon>
        <taxon>Pleosporomycetidae</taxon>
        <taxon>Pleosporales</taxon>
        <taxon>Dothidotthiaceae</taxon>
        <taxon>Dothidotthia</taxon>
    </lineage>
</organism>
<feature type="domain" description="Zn(2)-C6 fungal-type" evidence="3">
    <location>
        <begin position="20"/>
        <end position="50"/>
    </location>
</feature>
<keyword evidence="1" id="KW-0539">Nucleus</keyword>
<dbReference type="PANTHER" id="PTHR47784">
    <property type="entry name" value="STEROL UPTAKE CONTROL PROTEIN 2"/>
    <property type="match status" value="1"/>
</dbReference>
<dbReference type="EMBL" id="ML977510">
    <property type="protein sequence ID" value="KAF2127510.1"/>
    <property type="molecule type" value="Genomic_DNA"/>
</dbReference>
<evidence type="ECO:0000256" key="1">
    <source>
        <dbReference type="ARBA" id="ARBA00023242"/>
    </source>
</evidence>
<feature type="compositionally biased region" description="Polar residues" evidence="2">
    <location>
        <begin position="64"/>
        <end position="75"/>
    </location>
</feature>
<gene>
    <name evidence="4" type="ORF">P153DRAFT_294672</name>
</gene>
<dbReference type="PANTHER" id="PTHR47784:SF4">
    <property type="entry name" value="ZN(II)2CYS6 TRANSCRIPTION FACTOR (EUROFUNG)"/>
    <property type="match status" value="1"/>
</dbReference>
<dbReference type="PROSITE" id="PS00463">
    <property type="entry name" value="ZN2_CY6_FUNGAL_1"/>
    <property type="match status" value="1"/>
</dbReference>
<dbReference type="RefSeq" id="XP_033521899.1">
    <property type="nucleotide sequence ID" value="XM_033663971.1"/>
</dbReference>
<dbReference type="InterPro" id="IPR001138">
    <property type="entry name" value="Zn2Cys6_DnaBD"/>
</dbReference>
<dbReference type="Pfam" id="PF00172">
    <property type="entry name" value="Zn_clus"/>
    <property type="match status" value="1"/>
</dbReference>
<dbReference type="GeneID" id="54404403"/>
<dbReference type="Pfam" id="PF11951">
    <property type="entry name" value="Fungal_trans_2"/>
    <property type="match status" value="1"/>
</dbReference>
<evidence type="ECO:0000256" key="2">
    <source>
        <dbReference type="SAM" id="MobiDB-lite"/>
    </source>
</evidence>
<accession>A0A6A6A6S0</accession>
<dbReference type="OrthoDB" id="4937900at2759"/>
<proteinExistence type="predicted"/>
<dbReference type="GO" id="GO:0001228">
    <property type="term" value="F:DNA-binding transcription activator activity, RNA polymerase II-specific"/>
    <property type="evidence" value="ECO:0007669"/>
    <property type="project" value="TreeGrafter"/>
</dbReference>
<dbReference type="InterPro" id="IPR053157">
    <property type="entry name" value="Sterol_Uptake_Regulator"/>
</dbReference>
<evidence type="ECO:0000313" key="4">
    <source>
        <dbReference type="EMBL" id="KAF2127510.1"/>
    </source>
</evidence>
<dbReference type="InterPro" id="IPR036864">
    <property type="entry name" value="Zn2-C6_fun-type_DNA-bd_sf"/>
</dbReference>
<sequence length="399" mass="45288">MTEPDQRVGKRKTHTKSRRGCFQCKQRHTKCNEARPRCANCVRLDVQCTWPPIPDSYPPSPRSNPGSHISVSSPETTQHVDSFDLSIPDMRLLHHWTSKCYQSLHPDVPMKHDLWQNQMVELGFEHPFLLHGLLALSAVHKAASAPPGDRQSLLLQADSHMSRALETHRRLLEEPTVATAVPMFSLSSTLVTYNLASAQLEKPEDPIGSLHHCFMLLQGVKVVLDPQWDQIGSTTVFAEMSAMVLGDETLKSVDDRAKGYEVPEILRLNELTELLLNSEDKRACTSATSELHATALRFRHMPPQSDCYSLLLRWGWNLPERFMKLLSSHNPVACIITAYFAALLAQGYPIWWIAEWPQRILYATEQLLATTAELSRWLDWPRHMINTRSWSTTTTPLSS</sequence>
<name>A0A6A6A6S0_9PLEO</name>
<dbReference type="Gene3D" id="4.10.240.10">
    <property type="entry name" value="Zn(2)-C6 fungal-type DNA-binding domain"/>
    <property type="match status" value="1"/>
</dbReference>
<evidence type="ECO:0000313" key="5">
    <source>
        <dbReference type="Proteomes" id="UP000799771"/>
    </source>
</evidence>
<protein>
    <recommendedName>
        <fullName evidence="3">Zn(2)-C6 fungal-type domain-containing protein</fullName>
    </recommendedName>
</protein>
<keyword evidence="5" id="KW-1185">Reference proteome</keyword>
<dbReference type="AlphaFoldDB" id="A0A6A6A6S0"/>
<reference evidence="4" key="1">
    <citation type="journal article" date="2020" name="Stud. Mycol.">
        <title>101 Dothideomycetes genomes: a test case for predicting lifestyles and emergence of pathogens.</title>
        <authorList>
            <person name="Haridas S."/>
            <person name="Albert R."/>
            <person name="Binder M."/>
            <person name="Bloem J."/>
            <person name="Labutti K."/>
            <person name="Salamov A."/>
            <person name="Andreopoulos B."/>
            <person name="Baker S."/>
            <person name="Barry K."/>
            <person name="Bills G."/>
            <person name="Bluhm B."/>
            <person name="Cannon C."/>
            <person name="Castanera R."/>
            <person name="Culley D."/>
            <person name="Daum C."/>
            <person name="Ezra D."/>
            <person name="Gonzalez J."/>
            <person name="Henrissat B."/>
            <person name="Kuo A."/>
            <person name="Liang C."/>
            <person name="Lipzen A."/>
            <person name="Lutzoni F."/>
            <person name="Magnuson J."/>
            <person name="Mondo S."/>
            <person name="Nolan M."/>
            <person name="Ohm R."/>
            <person name="Pangilinan J."/>
            <person name="Park H.-J."/>
            <person name="Ramirez L."/>
            <person name="Alfaro M."/>
            <person name="Sun H."/>
            <person name="Tritt A."/>
            <person name="Yoshinaga Y."/>
            <person name="Zwiers L.-H."/>
            <person name="Turgeon B."/>
            <person name="Goodwin S."/>
            <person name="Spatafora J."/>
            <person name="Crous P."/>
            <person name="Grigoriev I."/>
        </authorList>
    </citation>
    <scope>NUCLEOTIDE SEQUENCE</scope>
    <source>
        <strain evidence="4">CBS 119687</strain>
    </source>
</reference>
<dbReference type="SUPFAM" id="SSF57701">
    <property type="entry name" value="Zn2/Cys6 DNA-binding domain"/>
    <property type="match status" value="1"/>
</dbReference>
<dbReference type="PROSITE" id="PS50048">
    <property type="entry name" value="ZN2_CY6_FUNGAL_2"/>
    <property type="match status" value="1"/>
</dbReference>